<dbReference type="Proteomes" id="UP000191144">
    <property type="component" value="Chromosome E"/>
</dbReference>
<dbReference type="AlphaFoldDB" id="A0A1G4JJS5"/>
<accession>A0A1G4JJS5</accession>
<dbReference type="EMBL" id="LT598481">
    <property type="protein sequence ID" value="SCU90782.1"/>
    <property type="molecule type" value="Genomic_DNA"/>
</dbReference>
<dbReference type="Pfam" id="PF09724">
    <property type="entry name" value="Dcc1"/>
    <property type="match status" value="1"/>
</dbReference>
<reference evidence="4" key="1">
    <citation type="submission" date="2016-03" db="EMBL/GenBank/DDBJ databases">
        <authorList>
            <person name="Devillers Hugo."/>
        </authorList>
    </citation>
    <scope>NUCLEOTIDE SEQUENCE [LARGE SCALE GENOMIC DNA]</scope>
</reference>
<dbReference type="PANTHER" id="PTHR13395:SF6">
    <property type="entry name" value="SISTER CHROMATID COHESION PROTEIN DCC1"/>
    <property type="match status" value="1"/>
</dbReference>
<evidence type="ECO:0000256" key="1">
    <source>
        <dbReference type="ARBA" id="ARBA00007017"/>
    </source>
</evidence>
<keyword evidence="4" id="KW-1185">Reference proteome</keyword>
<dbReference type="GO" id="GO:0000775">
    <property type="term" value="C:chromosome, centromeric region"/>
    <property type="evidence" value="ECO:0007669"/>
    <property type="project" value="TreeGrafter"/>
</dbReference>
<dbReference type="OrthoDB" id="276989at2759"/>
<sequence>MPTTGLYSQLHTDEDYKLLVLNSELLAALEAGSKLEFKASSPEDSVVLCSKNKTWLLRQKNHSNTALVMREFIPEDVSDSGIRLPPGVEEPSMYHLAYTKQSKELEARLTKGDIDISMLPIYTGDYQDFKETLQRSNAVRWTLKALQKYSPCSDEEFARKWPIVGGCVVDDVACILSQDFISRVLHILLMSCMAESLDFEALDMSQVFAAVNKDMGEGEEFNPFTLDVVRTVVGKFSKVTDEGKYAIQRKAVSQWYGVEALKKYASRVMISQEEFMIKWKSSFPPYFTCDLDFAALRGCFYRPLGRSIQYFSKQTLPDDPKERFAYLFKLQSSWELEEMIPYIEQLNTKGVKIDNFVMKYARRKRQGKRTLVSAR</sequence>
<comment type="similarity">
    <text evidence="1">Belongs to the DCC1 family.</text>
</comment>
<evidence type="ECO:0000313" key="3">
    <source>
        <dbReference type="EMBL" id="SCU90782.1"/>
    </source>
</evidence>
<dbReference type="PANTHER" id="PTHR13395">
    <property type="entry name" value="SISTER CHROMATID COHESION PROTEIN DCC1-RELATED"/>
    <property type="match status" value="1"/>
</dbReference>
<dbReference type="GO" id="GO:0000785">
    <property type="term" value="C:chromatin"/>
    <property type="evidence" value="ECO:0007669"/>
    <property type="project" value="TreeGrafter"/>
</dbReference>
<evidence type="ECO:0000313" key="4">
    <source>
        <dbReference type="Proteomes" id="UP000191144"/>
    </source>
</evidence>
<protein>
    <submittedName>
        <fullName evidence="3">LAME_0E10022g1_1</fullName>
    </submittedName>
</protein>
<keyword evidence="2" id="KW-0235">DNA replication</keyword>
<proteinExistence type="inferred from homology"/>
<dbReference type="GO" id="GO:0006260">
    <property type="term" value="P:DNA replication"/>
    <property type="evidence" value="ECO:0007669"/>
    <property type="project" value="UniProtKB-KW"/>
</dbReference>
<dbReference type="GO" id="GO:0034088">
    <property type="term" value="P:maintenance of mitotic sister chromatid cohesion"/>
    <property type="evidence" value="ECO:0007669"/>
    <property type="project" value="TreeGrafter"/>
</dbReference>
<evidence type="ECO:0000256" key="2">
    <source>
        <dbReference type="ARBA" id="ARBA00022705"/>
    </source>
</evidence>
<name>A0A1G4JJS5_9SACH</name>
<gene>
    <name evidence="3" type="ORF">LAME_0E10022G</name>
</gene>
<dbReference type="GO" id="GO:0031390">
    <property type="term" value="C:Ctf18 RFC-like complex"/>
    <property type="evidence" value="ECO:0007669"/>
    <property type="project" value="InterPro"/>
</dbReference>
<organism evidence="3 4">
    <name type="scientific">Lachancea meyersii CBS 8951</name>
    <dbReference type="NCBI Taxonomy" id="1266667"/>
    <lineage>
        <taxon>Eukaryota</taxon>
        <taxon>Fungi</taxon>
        <taxon>Dikarya</taxon>
        <taxon>Ascomycota</taxon>
        <taxon>Saccharomycotina</taxon>
        <taxon>Saccharomycetes</taxon>
        <taxon>Saccharomycetales</taxon>
        <taxon>Saccharomycetaceae</taxon>
        <taxon>Lachancea</taxon>
    </lineage>
</organism>
<dbReference type="InterPro" id="IPR019128">
    <property type="entry name" value="Dcc1"/>
</dbReference>